<evidence type="ECO:0000259" key="1">
    <source>
        <dbReference type="PROSITE" id="PS51677"/>
    </source>
</evidence>
<dbReference type="GO" id="GO:0005975">
    <property type="term" value="P:carbohydrate metabolic process"/>
    <property type="evidence" value="ECO:0007669"/>
    <property type="project" value="InterPro"/>
</dbReference>
<dbReference type="PANTHER" id="PTHR10587:SF78">
    <property type="entry name" value="PEPTIDOGLYCAN-N-ACETYLMURAMIC ACID DEACETYLASE PDAA"/>
    <property type="match status" value="1"/>
</dbReference>
<proteinExistence type="predicted"/>
<keyword evidence="3" id="KW-1185">Reference proteome</keyword>
<dbReference type="InterPro" id="IPR014235">
    <property type="entry name" value="Spore_PdaA"/>
</dbReference>
<dbReference type="RefSeq" id="WP_090927000.1">
    <property type="nucleotide sequence ID" value="NZ_FOTY01000012.1"/>
</dbReference>
<organism evidence="2 3">
    <name type="scientific">Salibacterium qingdaonense</name>
    <dbReference type="NCBI Taxonomy" id="266892"/>
    <lineage>
        <taxon>Bacteria</taxon>
        <taxon>Bacillati</taxon>
        <taxon>Bacillota</taxon>
        <taxon>Bacilli</taxon>
        <taxon>Bacillales</taxon>
        <taxon>Bacillaceae</taxon>
    </lineage>
</organism>
<sequence>MRAFTAFFVLFFWFCFQWNVADAGDIYRWNFNPAENNEPADTEPEYKELLQKYNGYFIGEPENKTLYLTFDNGYEEGYTGDILDVLKEKEVPAAFFVTGHYLNSAPELVERMEDEGHIVGNHSWSHPSLPELSREELKKELEKVNERYQKQTGGPAMQYLRPPKGTFSERTLAETEKLGYTNVFWSFAYVDWETGSQHGADYAYHSIMKRVHPGAVMLLHSVSEDNAAALARVIDECRKEGYTFQNLDHLVLTSEENVPFL</sequence>
<dbReference type="Gene3D" id="3.20.20.370">
    <property type="entry name" value="Glycoside hydrolase/deacetylase"/>
    <property type="match status" value="1"/>
</dbReference>
<dbReference type="InterPro" id="IPR050248">
    <property type="entry name" value="Polysacc_deacetylase_ArnD"/>
</dbReference>
<dbReference type="CDD" id="cd10948">
    <property type="entry name" value="CE4_BsPdaA_like"/>
    <property type="match status" value="1"/>
</dbReference>
<dbReference type="GO" id="GO:0016020">
    <property type="term" value="C:membrane"/>
    <property type="evidence" value="ECO:0007669"/>
    <property type="project" value="TreeGrafter"/>
</dbReference>
<feature type="domain" description="NodB homology" evidence="1">
    <location>
        <begin position="64"/>
        <end position="245"/>
    </location>
</feature>
<name>A0A1I4MJV5_9BACI</name>
<dbReference type="InterPro" id="IPR011330">
    <property type="entry name" value="Glyco_hydro/deAcase_b/a-brl"/>
</dbReference>
<evidence type="ECO:0000313" key="2">
    <source>
        <dbReference type="EMBL" id="SFM03531.1"/>
    </source>
</evidence>
<reference evidence="2 3" key="1">
    <citation type="submission" date="2016-10" db="EMBL/GenBank/DDBJ databases">
        <authorList>
            <person name="de Groot N.N."/>
        </authorList>
    </citation>
    <scope>NUCLEOTIDE SEQUENCE [LARGE SCALE GENOMIC DNA]</scope>
    <source>
        <strain evidence="2 3">CGMCC 1.6134</strain>
    </source>
</reference>
<gene>
    <name evidence="2" type="ORF">SAMN04488054_11236</name>
</gene>
<dbReference type="Pfam" id="PF01522">
    <property type="entry name" value="Polysacc_deac_1"/>
    <property type="match status" value="1"/>
</dbReference>
<accession>A0A1I4MJV5</accession>
<dbReference type="NCBIfam" id="TIGR02884">
    <property type="entry name" value="spore_pdaA"/>
    <property type="match status" value="1"/>
</dbReference>
<protein>
    <submittedName>
        <fullName evidence="2">Peptidoglycan-N-acetylmuramic acid deacetylase</fullName>
    </submittedName>
</protein>
<evidence type="ECO:0000313" key="3">
    <source>
        <dbReference type="Proteomes" id="UP000199668"/>
    </source>
</evidence>
<dbReference type="AlphaFoldDB" id="A0A1I4MJV5"/>
<dbReference type="GO" id="GO:0016810">
    <property type="term" value="F:hydrolase activity, acting on carbon-nitrogen (but not peptide) bonds"/>
    <property type="evidence" value="ECO:0007669"/>
    <property type="project" value="InterPro"/>
</dbReference>
<dbReference type="PANTHER" id="PTHR10587">
    <property type="entry name" value="GLYCOSYL TRANSFERASE-RELATED"/>
    <property type="match status" value="1"/>
</dbReference>
<dbReference type="OrthoDB" id="9812065at2"/>
<dbReference type="Proteomes" id="UP000199668">
    <property type="component" value="Unassembled WGS sequence"/>
</dbReference>
<dbReference type="SUPFAM" id="SSF88713">
    <property type="entry name" value="Glycoside hydrolase/deacetylase"/>
    <property type="match status" value="1"/>
</dbReference>
<dbReference type="InterPro" id="IPR002509">
    <property type="entry name" value="NODB_dom"/>
</dbReference>
<dbReference type="PROSITE" id="PS51677">
    <property type="entry name" value="NODB"/>
    <property type="match status" value="1"/>
</dbReference>
<dbReference type="EMBL" id="FOTY01000012">
    <property type="protein sequence ID" value="SFM03531.1"/>
    <property type="molecule type" value="Genomic_DNA"/>
</dbReference>
<dbReference type="STRING" id="266892.SAMN04488054_11236"/>